<name>A0A892IDV8_9BURK</name>
<evidence type="ECO:0000313" key="1">
    <source>
        <dbReference type="EMBL" id="QRO80074.1"/>
    </source>
</evidence>
<reference evidence="1 2" key="1">
    <citation type="submission" date="2021-02" db="EMBL/GenBank/DDBJ databases">
        <title>FDA dAtabase for Regulatory Grade micrObial Sequences (FDA-ARGOS): Supporting development and validation of Infectious Disease Dx tests.</title>
        <authorList>
            <person name="Minogue T."/>
            <person name="Wolcott M."/>
            <person name="Wasieloski L."/>
            <person name="Aguilar W."/>
            <person name="Moore D."/>
            <person name="Jaissle J."/>
            <person name="Tallon L."/>
            <person name="Sadzewicz L."/>
            <person name="Zhao X."/>
            <person name="Boylan J."/>
            <person name="Ott S."/>
            <person name="Bowen H."/>
            <person name="Vavikolanu K."/>
            <person name="Mehta A."/>
            <person name="Aluvathingal J."/>
            <person name="Nadendla S."/>
            <person name="Yan Y."/>
            <person name="Sichtig H."/>
        </authorList>
    </citation>
    <scope>NUCLEOTIDE SEQUENCE [LARGE SCALE GENOMIC DNA]</scope>
    <source>
        <strain evidence="1 2">FDAARGOS_1272</strain>
    </source>
</reference>
<gene>
    <name evidence="1" type="ORF">I6K02_17110</name>
</gene>
<dbReference type="Proteomes" id="UP000625568">
    <property type="component" value="Chromosome 2"/>
</dbReference>
<protein>
    <submittedName>
        <fullName evidence="1">Uncharacterized protein</fullName>
    </submittedName>
</protein>
<evidence type="ECO:0000313" key="2">
    <source>
        <dbReference type="Proteomes" id="UP000625568"/>
    </source>
</evidence>
<keyword evidence="2" id="KW-1185">Reference proteome</keyword>
<proteinExistence type="predicted"/>
<dbReference type="EMBL" id="CP069483">
    <property type="protein sequence ID" value="QRO80074.1"/>
    <property type="molecule type" value="Genomic_DNA"/>
</dbReference>
<dbReference type="AlphaFoldDB" id="A0A892IDV8"/>
<dbReference type="RefSeq" id="WP_128567369.1">
    <property type="nucleotide sequence ID" value="NZ_CABVPR010000032.1"/>
</dbReference>
<dbReference type="GeneID" id="93129995"/>
<organism evidence="1 2">
    <name type="scientific">Burkholderia dolosa</name>
    <dbReference type="NCBI Taxonomy" id="152500"/>
    <lineage>
        <taxon>Bacteria</taxon>
        <taxon>Pseudomonadati</taxon>
        <taxon>Pseudomonadota</taxon>
        <taxon>Betaproteobacteria</taxon>
        <taxon>Burkholderiales</taxon>
        <taxon>Burkholderiaceae</taxon>
        <taxon>Burkholderia</taxon>
        <taxon>Burkholderia cepacia complex</taxon>
    </lineage>
</organism>
<accession>A0A892IDV8</accession>
<sequence length="207" mass="24375">MDARARFAVRLLLSLDVQGKRQPDTITYSYRDTDDPEGVALHKEISKKLRKFREREMESCQLAVLWYLEERGATVEPLIIDNALYLDELKDERNVQRKKIADGIIGARAVSEYDYEHHEKGELFLTYAEIERYKICRVFKIEAGESVTKQHLSLYRSDRRLVRSFMVRACFLLDIDENPVSGRLPDELRKRHILRKGNMQNLAFERP</sequence>